<evidence type="ECO:0000256" key="4">
    <source>
        <dbReference type="ARBA" id="ARBA00022692"/>
    </source>
</evidence>
<evidence type="ECO:0000256" key="7">
    <source>
        <dbReference type="RuleBase" id="RU363032"/>
    </source>
</evidence>
<dbReference type="EMBL" id="JBELQE010000083">
    <property type="protein sequence ID" value="MER2251089.1"/>
    <property type="molecule type" value="Genomic_DNA"/>
</dbReference>
<comment type="similarity">
    <text evidence="7">Belongs to the binding-protein-dependent transport system permease family.</text>
</comment>
<comment type="subcellular location">
    <subcellularLocation>
        <location evidence="1 7">Cell membrane</location>
        <topology evidence="1 7">Multi-pass membrane protein</topology>
    </subcellularLocation>
</comment>
<feature type="transmembrane region" description="Helical" evidence="7">
    <location>
        <begin position="208"/>
        <end position="237"/>
    </location>
</feature>
<feature type="region of interest" description="Disordered" evidence="8">
    <location>
        <begin position="1"/>
        <end position="20"/>
    </location>
</feature>
<feature type="transmembrane region" description="Helical" evidence="7">
    <location>
        <begin position="166"/>
        <end position="187"/>
    </location>
</feature>
<evidence type="ECO:0000256" key="6">
    <source>
        <dbReference type="ARBA" id="ARBA00023136"/>
    </source>
</evidence>
<evidence type="ECO:0000313" key="10">
    <source>
        <dbReference type="EMBL" id="MER2251089.1"/>
    </source>
</evidence>
<dbReference type="RefSeq" id="WP_350395503.1">
    <property type="nucleotide sequence ID" value="NZ_JBELQE010000083.1"/>
</dbReference>
<keyword evidence="5 7" id="KW-1133">Transmembrane helix</keyword>
<dbReference type="SUPFAM" id="SSF161098">
    <property type="entry name" value="MetI-like"/>
    <property type="match status" value="1"/>
</dbReference>
<dbReference type="InterPro" id="IPR000515">
    <property type="entry name" value="MetI-like"/>
</dbReference>
<gene>
    <name evidence="10" type="ORF">ABS772_14300</name>
</gene>
<keyword evidence="4 7" id="KW-0812">Transmembrane</keyword>
<dbReference type="CDD" id="cd06261">
    <property type="entry name" value="TM_PBP2"/>
    <property type="match status" value="1"/>
</dbReference>
<keyword evidence="11" id="KW-1185">Reference proteome</keyword>
<evidence type="ECO:0000256" key="3">
    <source>
        <dbReference type="ARBA" id="ARBA00022475"/>
    </source>
</evidence>
<feature type="transmembrane region" description="Helical" evidence="7">
    <location>
        <begin position="55"/>
        <end position="76"/>
    </location>
</feature>
<feature type="transmembrane region" description="Helical" evidence="7">
    <location>
        <begin position="96"/>
        <end position="123"/>
    </location>
</feature>
<keyword evidence="3" id="KW-1003">Cell membrane</keyword>
<dbReference type="PROSITE" id="PS50928">
    <property type="entry name" value="ABC_TM1"/>
    <property type="match status" value="1"/>
</dbReference>
<dbReference type="Gene3D" id="1.10.3720.10">
    <property type="entry name" value="MetI-like"/>
    <property type="match status" value="1"/>
</dbReference>
<feature type="domain" description="ABC transmembrane type-1" evidence="9">
    <location>
        <begin position="100"/>
        <end position="280"/>
    </location>
</feature>
<keyword evidence="2 7" id="KW-0813">Transport</keyword>
<dbReference type="PANTHER" id="PTHR30151">
    <property type="entry name" value="ALKANE SULFONATE ABC TRANSPORTER-RELATED, MEMBRANE SUBUNIT"/>
    <property type="match status" value="1"/>
</dbReference>
<dbReference type="Pfam" id="PF00528">
    <property type="entry name" value="BPD_transp_1"/>
    <property type="match status" value="1"/>
</dbReference>
<name>A0ABV1QNU6_9HYPH</name>
<feature type="compositionally biased region" description="Polar residues" evidence="8">
    <location>
        <begin position="1"/>
        <end position="14"/>
    </location>
</feature>
<sequence>MISQTTSADASSAVPSLPEAASDPARAAPVLVGTRFLSPAAARRRAVFDRLAPPLAFLALIGLWEAACRLLALPSFLLPAPSAILTALTATPLDSWIGHVLATLRVALMGYALAVAVSVPLAVGIATSRFLRRTLYPILVVVQSTPIVAVAPIIVVTLGASDLPRVVITFLITFFPILVATVTGLQATPEELIELSRALRAGRAREILHVRLPFALPHVFSALKVSTTLAVVGAVVAEFVAAEKGLGFFIAFSTSNFRIPTAFAGLVVLVAISLVLFRLVGWLQARLVPWSLPKSER</sequence>
<evidence type="ECO:0000256" key="5">
    <source>
        <dbReference type="ARBA" id="ARBA00022989"/>
    </source>
</evidence>
<proteinExistence type="inferred from homology"/>
<accession>A0ABV1QNU6</accession>
<evidence type="ECO:0000256" key="1">
    <source>
        <dbReference type="ARBA" id="ARBA00004651"/>
    </source>
</evidence>
<feature type="transmembrane region" description="Helical" evidence="7">
    <location>
        <begin position="257"/>
        <end position="277"/>
    </location>
</feature>
<evidence type="ECO:0000256" key="2">
    <source>
        <dbReference type="ARBA" id="ARBA00022448"/>
    </source>
</evidence>
<dbReference type="InterPro" id="IPR035906">
    <property type="entry name" value="MetI-like_sf"/>
</dbReference>
<evidence type="ECO:0000313" key="11">
    <source>
        <dbReference type="Proteomes" id="UP001480955"/>
    </source>
</evidence>
<evidence type="ECO:0000256" key="8">
    <source>
        <dbReference type="SAM" id="MobiDB-lite"/>
    </source>
</evidence>
<organism evidence="10 11">
    <name type="scientific">Methylorubrum podarium</name>
    <dbReference type="NCBI Taxonomy" id="200476"/>
    <lineage>
        <taxon>Bacteria</taxon>
        <taxon>Pseudomonadati</taxon>
        <taxon>Pseudomonadota</taxon>
        <taxon>Alphaproteobacteria</taxon>
        <taxon>Hyphomicrobiales</taxon>
        <taxon>Methylobacteriaceae</taxon>
        <taxon>Methylorubrum</taxon>
    </lineage>
</organism>
<dbReference type="PANTHER" id="PTHR30151:SF20">
    <property type="entry name" value="ABC TRANSPORTER PERMEASE PROTEIN HI_0355-RELATED"/>
    <property type="match status" value="1"/>
</dbReference>
<protein>
    <submittedName>
        <fullName evidence="10">ABC transporter permease</fullName>
    </submittedName>
</protein>
<dbReference type="Proteomes" id="UP001480955">
    <property type="component" value="Unassembled WGS sequence"/>
</dbReference>
<reference evidence="10 11" key="1">
    <citation type="submission" date="2024-06" db="EMBL/GenBank/DDBJ databases">
        <authorList>
            <person name="Campbell A.G."/>
        </authorList>
    </citation>
    <scope>NUCLEOTIDE SEQUENCE [LARGE SCALE GENOMIC DNA]</scope>
    <source>
        <strain evidence="10 11">EM12</strain>
    </source>
</reference>
<keyword evidence="6 7" id="KW-0472">Membrane</keyword>
<feature type="transmembrane region" description="Helical" evidence="7">
    <location>
        <begin position="135"/>
        <end position="160"/>
    </location>
</feature>
<evidence type="ECO:0000259" key="9">
    <source>
        <dbReference type="PROSITE" id="PS50928"/>
    </source>
</evidence>
<comment type="caution">
    <text evidence="10">The sequence shown here is derived from an EMBL/GenBank/DDBJ whole genome shotgun (WGS) entry which is preliminary data.</text>
</comment>